<evidence type="ECO:0000313" key="4">
    <source>
        <dbReference type="Proteomes" id="UP000262210"/>
    </source>
</evidence>
<comment type="caution">
    <text evidence="3">The sequence shown here is derived from an EMBL/GenBank/DDBJ whole genome shotgun (WGS) entry which is preliminary data.</text>
</comment>
<feature type="region of interest" description="Disordered" evidence="1">
    <location>
        <begin position="70"/>
        <end position="98"/>
    </location>
</feature>
<name>A0A9C7V643_9GAMM</name>
<evidence type="ECO:0000256" key="2">
    <source>
        <dbReference type="SAM" id="SignalP"/>
    </source>
</evidence>
<organism evidence="3 4">
    <name type="scientific">Serratia grimesii</name>
    <dbReference type="NCBI Taxonomy" id="82995"/>
    <lineage>
        <taxon>Bacteria</taxon>
        <taxon>Pseudomonadati</taxon>
        <taxon>Pseudomonadota</taxon>
        <taxon>Gammaproteobacteria</taxon>
        <taxon>Enterobacterales</taxon>
        <taxon>Yersiniaceae</taxon>
        <taxon>Serratia</taxon>
    </lineage>
</organism>
<feature type="chain" id="PRO_5038766610" evidence="2">
    <location>
        <begin position="24"/>
        <end position="124"/>
    </location>
</feature>
<proteinExistence type="predicted"/>
<protein>
    <submittedName>
        <fullName evidence="3">DUF1090 domain-containing protein</fullName>
    </submittedName>
</protein>
<gene>
    <name evidence="3" type="ORF">DHV72_02470</name>
</gene>
<accession>A0A9C7V643</accession>
<evidence type="ECO:0000313" key="3">
    <source>
        <dbReference type="EMBL" id="HCJ98876.1"/>
    </source>
</evidence>
<dbReference type="Pfam" id="PF06476">
    <property type="entry name" value="DUF1090"/>
    <property type="match status" value="1"/>
</dbReference>
<sequence>MKLRQSMLLALPLLFACPALSFAADNGCTIKAQNIQQQIDYATQHGNTQRVAGLKKALNEVQTHCTPASLQADRQKKIDDKQRKVTERQQELKEAQQTGNLEKVAKKQKKLVEAQAELKQAQAE</sequence>
<keyword evidence="2" id="KW-0732">Signal</keyword>
<dbReference type="Proteomes" id="UP000262210">
    <property type="component" value="Unassembled WGS sequence"/>
</dbReference>
<dbReference type="PROSITE" id="PS51257">
    <property type="entry name" value="PROKAR_LIPOPROTEIN"/>
    <property type="match status" value="1"/>
</dbReference>
<dbReference type="EMBL" id="DPSM01000006">
    <property type="protein sequence ID" value="HCJ98876.1"/>
    <property type="molecule type" value="Genomic_DNA"/>
</dbReference>
<feature type="compositionally biased region" description="Basic and acidic residues" evidence="1">
    <location>
        <begin position="73"/>
        <end position="94"/>
    </location>
</feature>
<dbReference type="AlphaFoldDB" id="A0A9C7V643"/>
<dbReference type="InterPro" id="IPR009468">
    <property type="entry name" value="DUF1090"/>
</dbReference>
<dbReference type="RefSeq" id="WP_278430351.1">
    <property type="nucleotide sequence ID" value="NZ_DPSM01000006.1"/>
</dbReference>
<reference evidence="3 4" key="1">
    <citation type="journal article" date="2018" name="Nat. Biotechnol.">
        <title>A standardized bacterial taxonomy based on genome phylogeny substantially revises the tree of life.</title>
        <authorList>
            <person name="Parks D.H."/>
            <person name="Chuvochina M."/>
            <person name="Waite D.W."/>
            <person name="Rinke C."/>
            <person name="Skarshewski A."/>
            <person name="Chaumeil P.A."/>
            <person name="Hugenholtz P."/>
        </authorList>
    </citation>
    <scope>NUCLEOTIDE SEQUENCE [LARGE SCALE GENOMIC DNA]</scope>
    <source>
        <strain evidence="3">UBA11264</strain>
    </source>
</reference>
<evidence type="ECO:0000256" key="1">
    <source>
        <dbReference type="SAM" id="MobiDB-lite"/>
    </source>
</evidence>
<feature type="signal peptide" evidence="2">
    <location>
        <begin position="1"/>
        <end position="23"/>
    </location>
</feature>